<feature type="transmembrane region" description="Helical" evidence="1">
    <location>
        <begin position="72"/>
        <end position="93"/>
    </location>
</feature>
<feature type="transmembrane region" description="Helical" evidence="1">
    <location>
        <begin position="39"/>
        <end position="60"/>
    </location>
</feature>
<dbReference type="PANTHER" id="PTHR14969">
    <property type="entry name" value="SPHINGOSINE-1-PHOSPHATE PHOSPHOHYDROLASE"/>
    <property type="match status" value="1"/>
</dbReference>
<evidence type="ECO:0000256" key="1">
    <source>
        <dbReference type="SAM" id="Phobius"/>
    </source>
</evidence>
<dbReference type="SUPFAM" id="SSF48317">
    <property type="entry name" value="Acid phosphatase/Vanadium-dependent haloperoxidase"/>
    <property type="match status" value="1"/>
</dbReference>
<protein>
    <recommendedName>
        <fullName evidence="2">Phosphatidic acid phosphatase type 2/haloperoxidase domain-containing protein</fullName>
    </recommendedName>
</protein>
<feature type="transmembrane region" description="Helical" evidence="1">
    <location>
        <begin position="162"/>
        <end position="181"/>
    </location>
</feature>
<dbReference type="InterPro" id="IPR033879">
    <property type="entry name" value="UPP_Pase"/>
</dbReference>
<gene>
    <name evidence="3" type="ORF">DAI18_15160</name>
</gene>
<evidence type="ECO:0000313" key="3">
    <source>
        <dbReference type="EMBL" id="AVY95229.1"/>
    </source>
</evidence>
<dbReference type="Gene3D" id="1.20.144.10">
    <property type="entry name" value="Phosphatidic acid phosphatase type 2/haloperoxidase"/>
    <property type="match status" value="1"/>
</dbReference>
<feature type="transmembrane region" description="Helical" evidence="1">
    <location>
        <begin position="113"/>
        <end position="132"/>
    </location>
</feature>
<evidence type="ECO:0000313" key="4">
    <source>
        <dbReference type="Proteomes" id="UP000244173"/>
    </source>
</evidence>
<dbReference type="Proteomes" id="UP000244173">
    <property type="component" value="Chromosome"/>
</dbReference>
<organism evidence="3 4">
    <name type="scientific">Microvirgula aerodenitrificans</name>
    <dbReference type="NCBI Taxonomy" id="57480"/>
    <lineage>
        <taxon>Bacteria</taxon>
        <taxon>Pseudomonadati</taxon>
        <taxon>Pseudomonadota</taxon>
        <taxon>Betaproteobacteria</taxon>
        <taxon>Neisseriales</taxon>
        <taxon>Aquaspirillaceae</taxon>
        <taxon>Microvirgula</taxon>
    </lineage>
</organism>
<keyword evidence="1" id="KW-0812">Transmembrane</keyword>
<dbReference type="CDD" id="cd03385">
    <property type="entry name" value="PAP2_BcrC_like"/>
    <property type="match status" value="1"/>
</dbReference>
<dbReference type="PANTHER" id="PTHR14969:SF13">
    <property type="entry name" value="AT30094P"/>
    <property type="match status" value="1"/>
</dbReference>
<proteinExistence type="predicted"/>
<sequence>MCPQGGPNPAPTIDDTRPWMNEHLFLLINAAPGLNGIPLLLSLFLARYAGYLVPLLMAVIWMREGTEGRRDLLQMLYAMAISMLIAHLVRLSFPHPRPFVLHLGQQYLAHGPSSSLPSSHTTFVWSIAVAAFFTRRLAIFGFPLLTLGLLVGWSRVYLGVHFPFDIAAALPVSIAGAFLAWKCRTWSDLRISSRVLRIYDSAVRV</sequence>
<dbReference type="GO" id="GO:0050380">
    <property type="term" value="F:undecaprenyl-diphosphatase activity"/>
    <property type="evidence" value="ECO:0007669"/>
    <property type="project" value="InterPro"/>
</dbReference>
<dbReference type="SMART" id="SM00014">
    <property type="entry name" value="acidPPc"/>
    <property type="match status" value="1"/>
</dbReference>
<name>A0A2S0PCX0_9NEIS</name>
<dbReference type="InterPro" id="IPR036938">
    <property type="entry name" value="PAP2/HPO_sf"/>
</dbReference>
<evidence type="ECO:0000259" key="2">
    <source>
        <dbReference type="SMART" id="SM00014"/>
    </source>
</evidence>
<dbReference type="AlphaFoldDB" id="A0A2S0PCX0"/>
<dbReference type="KEGG" id="maer:DAI18_15160"/>
<reference evidence="3 4" key="1">
    <citation type="submission" date="2018-04" db="EMBL/GenBank/DDBJ databases">
        <title>Denitrifier Microvirgula.</title>
        <authorList>
            <person name="Anderson E."/>
            <person name="Jang J."/>
            <person name="Ishii S."/>
        </authorList>
    </citation>
    <scope>NUCLEOTIDE SEQUENCE [LARGE SCALE GENOMIC DNA]</scope>
    <source>
        <strain evidence="3 4">BE2.4</strain>
    </source>
</reference>
<keyword evidence="1" id="KW-1133">Transmembrane helix</keyword>
<keyword evidence="4" id="KW-1185">Reference proteome</keyword>
<dbReference type="GO" id="GO:0005886">
    <property type="term" value="C:plasma membrane"/>
    <property type="evidence" value="ECO:0007669"/>
    <property type="project" value="InterPro"/>
</dbReference>
<dbReference type="EMBL" id="CP028519">
    <property type="protein sequence ID" value="AVY95229.1"/>
    <property type="molecule type" value="Genomic_DNA"/>
</dbReference>
<feature type="transmembrane region" description="Helical" evidence="1">
    <location>
        <begin position="137"/>
        <end position="156"/>
    </location>
</feature>
<dbReference type="Pfam" id="PF01569">
    <property type="entry name" value="PAP2"/>
    <property type="match status" value="1"/>
</dbReference>
<dbReference type="InterPro" id="IPR000326">
    <property type="entry name" value="PAP2/HPO"/>
</dbReference>
<accession>A0A2S0PCX0</accession>
<feature type="domain" description="Phosphatidic acid phosphatase type 2/haloperoxidase" evidence="2">
    <location>
        <begin position="72"/>
        <end position="181"/>
    </location>
</feature>
<keyword evidence="1" id="KW-0472">Membrane</keyword>
<dbReference type="STRING" id="1122240.GCA_000620105_02055"/>